<name>K2H0X4_9BACT</name>
<proteinExistence type="predicted"/>
<feature type="transmembrane region" description="Helical" evidence="1">
    <location>
        <begin position="142"/>
        <end position="163"/>
    </location>
</feature>
<dbReference type="EMBL" id="AMFJ01000163">
    <property type="protein sequence ID" value="EKE29490.1"/>
    <property type="molecule type" value="Genomic_DNA"/>
</dbReference>
<feature type="transmembrane region" description="Helical" evidence="1">
    <location>
        <begin position="110"/>
        <end position="130"/>
    </location>
</feature>
<protein>
    <submittedName>
        <fullName evidence="2">Uncharacterized protein</fullName>
    </submittedName>
</protein>
<evidence type="ECO:0000313" key="2">
    <source>
        <dbReference type="EMBL" id="EKE29490.1"/>
    </source>
</evidence>
<accession>K2H0X4</accession>
<comment type="caution">
    <text evidence="2">The sequence shown here is derived from an EMBL/GenBank/DDBJ whole genome shotgun (WGS) entry which is preliminary data.</text>
</comment>
<feature type="transmembrane region" description="Helical" evidence="1">
    <location>
        <begin position="41"/>
        <end position="61"/>
    </location>
</feature>
<evidence type="ECO:0000256" key="1">
    <source>
        <dbReference type="SAM" id="Phobius"/>
    </source>
</evidence>
<reference evidence="2" key="1">
    <citation type="journal article" date="2012" name="Science">
        <title>Fermentation, hydrogen, and sulfur metabolism in multiple uncultivated bacterial phyla.</title>
        <authorList>
            <person name="Wrighton K.C."/>
            <person name="Thomas B.C."/>
            <person name="Sharon I."/>
            <person name="Miller C.S."/>
            <person name="Castelle C.J."/>
            <person name="VerBerkmoes N.C."/>
            <person name="Wilkins M.J."/>
            <person name="Hettich R.L."/>
            <person name="Lipton M.S."/>
            <person name="Williams K.H."/>
            <person name="Long P.E."/>
            <person name="Banfield J.F."/>
        </authorList>
    </citation>
    <scope>NUCLEOTIDE SEQUENCE [LARGE SCALE GENOMIC DNA]</scope>
</reference>
<organism evidence="2">
    <name type="scientific">uncultured bacterium</name>
    <name type="common">gcode 4</name>
    <dbReference type="NCBI Taxonomy" id="1234023"/>
    <lineage>
        <taxon>Bacteria</taxon>
        <taxon>environmental samples</taxon>
    </lineage>
</organism>
<sequence>MRFGKDQKLKGNNHLQYNSSCIGIIKLVNRTINHLDNMKRFINFILFAAVGYLSIFAQAFAEVKWDIISADPMWLPTFWTKKEVINWLIQFDRKNSHWFLVKAISEGIKYVWLLAVLSLTIWWIMYMTSYWTDDKTKKAKNVILYSIIWVVISIGAFALVEIVNNINLN</sequence>
<dbReference type="AlphaFoldDB" id="K2H0X4"/>
<gene>
    <name evidence="2" type="ORF">ACD_2C00163G0005</name>
</gene>
<keyword evidence="1" id="KW-1133">Transmembrane helix</keyword>
<keyword evidence="1" id="KW-0472">Membrane</keyword>
<keyword evidence="1" id="KW-0812">Transmembrane</keyword>